<keyword evidence="3" id="KW-0689">Ribosomal protein</keyword>
<dbReference type="Gene3D" id="3.30.780.10">
    <property type="entry name" value="SUI1-like domain"/>
    <property type="match status" value="1"/>
</dbReference>
<comment type="caution">
    <text evidence="7">The sequence shown here is derived from an EMBL/GenBank/DDBJ whole genome shotgun (WGS) entry which is preliminary data.</text>
</comment>
<keyword evidence="8" id="KW-1185">Reference proteome</keyword>
<comment type="subcellular location">
    <subcellularLocation>
        <location evidence="1">Mitochondrion</location>
    </subcellularLocation>
</comment>
<dbReference type="GO" id="GO:0003735">
    <property type="term" value="F:structural constituent of ribosome"/>
    <property type="evidence" value="ECO:0007669"/>
    <property type="project" value="InterPro"/>
</dbReference>
<organism evidence="7 8">
    <name type="scientific">Smittium megazygosporum</name>
    <dbReference type="NCBI Taxonomy" id="133381"/>
    <lineage>
        <taxon>Eukaryota</taxon>
        <taxon>Fungi</taxon>
        <taxon>Fungi incertae sedis</taxon>
        <taxon>Zoopagomycota</taxon>
        <taxon>Kickxellomycotina</taxon>
        <taxon>Harpellomycetes</taxon>
        <taxon>Harpellales</taxon>
        <taxon>Legeriomycetaceae</taxon>
        <taxon>Smittium</taxon>
    </lineage>
</organism>
<protein>
    <recommendedName>
        <fullName evidence="6">Large ribosomal subunit protein mL49</fullName>
    </recommendedName>
</protein>
<dbReference type="STRING" id="133381.A0A2T9Z7M7"/>
<evidence type="ECO:0000256" key="5">
    <source>
        <dbReference type="ARBA" id="ARBA00023274"/>
    </source>
</evidence>
<dbReference type="GO" id="GO:0006412">
    <property type="term" value="P:translation"/>
    <property type="evidence" value="ECO:0007669"/>
    <property type="project" value="InterPro"/>
</dbReference>
<evidence type="ECO:0000256" key="3">
    <source>
        <dbReference type="ARBA" id="ARBA00022980"/>
    </source>
</evidence>
<proteinExistence type="inferred from homology"/>
<evidence type="ECO:0000313" key="7">
    <source>
        <dbReference type="EMBL" id="PVV00594.1"/>
    </source>
</evidence>
<dbReference type="InterPro" id="IPR007740">
    <property type="entry name" value="Ribosomal_mL49"/>
</dbReference>
<evidence type="ECO:0000256" key="6">
    <source>
        <dbReference type="ARBA" id="ARBA00035191"/>
    </source>
</evidence>
<dbReference type="AlphaFoldDB" id="A0A2T9Z7M7"/>
<gene>
    <name evidence="7" type="ORF">BB560_005020</name>
</gene>
<accession>A0A2T9Z7M7</accession>
<dbReference type="PANTHER" id="PTHR13477">
    <property type="entry name" value="MITOCHONDRIAL 39S RIBOSOMAL PROTEIN L49"/>
    <property type="match status" value="1"/>
</dbReference>
<reference evidence="7 8" key="1">
    <citation type="journal article" date="2018" name="MBio">
        <title>Comparative Genomics Reveals the Core Gene Toolbox for the Fungus-Insect Symbiosis.</title>
        <authorList>
            <person name="Wang Y."/>
            <person name="Stata M."/>
            <person name="Wang W."/>
            <person name="Stajich J.E."/>
            <person name="White M.M."/>
            <person name="Moncalvo J.M."/>
        </authorList>
    </citation>
    <scope>NUCLEOTIDE SEQUENCE [LARGE SCALE GENOMIC DNA]</scope>
    <source>
        <strain evidence="7 8">SC-DP-2</strain>
    </source>
</reference>
<evidence type="ECO:0000313" key="8">
    <source>
        <dbReference type="Proteomes" id="UP000245609"/>
    </source>
</evidence>
<comment type="similarity">
    <text evidence="2">Belongs to the mitochondrion-specific ribosomal protein mL49 family.</text>
</comment>
<evidence type="ECO:0000256" key="4">
    <source>
        <dbReference type="ARBA" id="ARBA00023128"/>
    </source>
</evidence>
<keyword evidence="5" id="KW-0687">Ribonucleoprotein</keyword>
<dbReference type="PANTHER" id="PTHR13477:SF0">
    <property type="entry name" value="LARGE RIBOSOMAL SUBUNIT PROTEIN ML49"/>
    <property type="match status" value="1"/>
</dbReference>
<keyword evidence="4" id="KW-0496">Mitochondrion</keyword>
<dbReference type="OrthoDB" id="19439at2759"/>
<name>A0A2T9Z7M7_9FUNG</name>
<dbReference type="EMBL" id="MBFS01001855">
    <property type="protein sequence ID" value="PVV00594.1"/>
    <property type="molecule type" value="Genomic_DNA"/>
</dbReference>
<dbReference type="GO" id="GO:0005762">
    <property type="term" value="C:mitochondrial large ribosomal subunit"/>
    <property type="evidence" value="ECO:0007669"/>
    <property type="project" value="TreeGrafter"/>
</dbReference>
<dbReference type="Pfam" id="PF05046">
    <property type="entry name" value="Img2"/>
    <property type="match status" value="1"/>
</dbReference>
<dbReference type="Proteomes" id="UP000245609">
    <property type="component" value="Unassembled WGS sequence"/>
</dbReference>
<evidence type="ECO:0000256" key="1">
    <source>
        <dbReference type="ARBA" id="ARBA00004173"/>
    </source>
</evidence>
<evidence type="ECO:0000256" key="2">
    <source>
        <dbReference type="ARBA" id="ARBA00005677"/>
    </source>
</evidence>
<sequence length="115" mass="13302">MFISRLQNTFVTGPFLRFPTAVATRSLSVSSLAPLRYHVNRTQFKSLPVYTEFRNNGTRKLTLVRRIEGDIEQLKSELEPIVGKENISMKKINNSLVIKGIFLREIRAYLQKRGF</sequence>